<dbReference type="PROSITE" id="PS50106">
    <property type="entry name" value="PDZ"/>
    <property type="match status" value="1"/>
</dbReference>
<dbReference type="EMBL" id="JH431669">
    <property type="status" value="NOT_ANNOTATED_CDS"/>
    <property type="molecule type" value="Genomic_DNA"/>
</dbReference>
<evidence type="ECO:0000256" key="15">
    <source>
        <dbReference type="ARBA" id="ARBA00081191"/>
    </source>
</evidence>
<dbReference type="GO" id="GO:0015031">
    <property type="term" value="P:protein transport"/>
    <property type="evidence" value="ECO:0007669"/>
    <property type="project" value="UniProtKB-KW"/>
</dbReference>
<name>T1IY45_STRMM</name>
<evidence type="ECO:0000256" key="13">
    <source>
        <dbReference type="ARBA" id="ARBA00034105"/>
    </source>
</evidence>
<feature type="region of interest" description="Disordered" evidence="18">
    <location>
        <begin position="374"/>
        <end position="399"/>
    </location>
</feature>
<keyword evidence="9" id="KW-0333">Golgi apparatus</keyword>
<evidence type="ECO:0000256" key="8">
    <source>
        <dbReference type="ARBA" id="ARBA00023018"/>
    </source>
</evidence>
<dbReference type="CDD" id="cd06800">
    <property type="entry name" value="PDZ_GOPC-like"/>
    <property type="match status" value="1"/>
</dbReference>
<comment type="subcellular location">
    <subcellularLocation>
        <location evidence="2">Cell projection</location>
        <location evidence="2">Dendrite</location>
    </subcellularLocation>
    <subcellularLocation>
        <location evidence="4">Cytoplasm</location>
    </subcellularLocation>
    <subcellularLocation>
        <location evidence="3">Golgi apparatus membrane</location>
        <topology evidence="3">Peripheral membrane protein</topology>
    </subcellularLocation>
    <subcellularLocation>
        <location evidence="1">Golgi apparatus</location>
        <location evidence="1">trans-Golgi network membrane</location>
    </subcellularLocation>
    <subcellularLocation>
        <location evidence="13">Postsynaptic density</location>
    </subcellularLocation>
</comment>
<dbReference type="GO" id="GO:0030140">
    <property type="term" value="C:trans-Golgi network transport vesicle"/>
    <property type="evidence" value="ECO:0007669"/>
    <property type="project" value="TreeGrafter"/>
</dbReference>
<keyword evidence="11" id="KW-0472">Membrane</keyword>
<dbReference type="STRING" id="126957.T1IY45"/>
<evidence type="ECO:0000256" key="14">
    <source>
        <dbReference type="ARBA" id="ARBA00072943"/>
    </source>
</evidence>
<dbReference type="Gene3D" id="2.30.42.10">
    <property type="match status" value="1"/>
</dbReference>
<keyword evidence="5" id="KW-0813">Transport</keyword>
<keyword evidence="21" id="KW-1185">Reference proteome</keyword>
<dbReference type="PANTHER" id="PTHR16528">
    <property type="entry name" value="GOLGI-ASSOCIATED PDZ AND COILED-COIL MOTIF-CONTAINING"/>
    <property type="match status" value="1"/>
</dbReference>
<dbReference type="InterPro" id="IPR038879">
    <property type="entry name" value="GOPC"/>
</dbReference>
<evidence type="ECO:0000256" key="6">
    <source>
        <dbReference type="ARBA" id="ARBA00022490"/>
    </source>
</evidence>
<organism evidence="20 21">
    <name type="scientific">Strigamia maritima</name>
    <name type="common">European centipede</name>
    <name type="synonym">Geophilus maritimus</name>
    <dbReference type="NCBI Taxonomy" id="126957"/>
    <lineage>
        <taxon>Eukaryota</taxon>
        <taxon>Metazoa</taxon>
        <taxon>Ecdysozoa</taxon>
        <taxon>Arthropoda</taxon>
        <taxon>Myriapoda</taxon>
        <taxon>Chilopoda</taxon>
        <taxon>Pleurostigmophora</taxon>
        <taxon>Geophilomorpha</taxon>
        <taxon>Linotaeniidae</taxon>
        <taxon>Strigamia</taxon>
    </lineage>
</organism>
<feature type="domain" description="PDZ" evidence="19">
    <location>
        <begin position="257"/>
        <end position="340"/>
    </location>
</feature>
<evidence type="ECO:0000256" key="1">
    <source>
        <dbReference type="ARBA" id="ARBA00004198"/>
    </source>
</evidence>
<evidence type="ECO:0000256" key="11">
    <source>
        <dbReference type="ARBA" id="ARBA00023136"/>
    </source>
</evidence>
<dbReference type="PANTHER" id="PTHR16528:SF2">
    <property type="entry name" value="GOLGI-ASSOCIATED PDZ AND COILED-COIL MOTIF-CONTAINING PROTEIN"/>
    <property type="match status" value="1"/>
</dbReference>
<reference evidence="21" key="1">
    <citation type="submission" date="2011-05" db="EMBL/GenBank/DDBJ databases">
        <authorList>
            <person name="Richards S.R."/>
            <person name="Qu J."/>
            <person name="Jiang H."/>
            <person name="Jhangiani S.N."/>
            <person name="Agravi P."/>
            <person name="Goodspeed R."/>
            <person name="Gross S."/>
            <person name="Mandapat C."/>
            <person name="Jackson L."/>
            <person name="Mathew T."/>
            <person name="Pu L."/>
            <person name="Thornton R."/>
            <person name="Saada N."/>
            <person name="Wilczek-Boney K.B."/>
            <person name="Lee S."/>
            <person name="Kovar C."/>
            <person name="Wu Y."/>
            <person name="Scherer S.E."/>
            <person name="Worley K.C."/>
            <person name="Muzny D.M."/>
            <person name="Gibbs R."/>
        </authorList>
    </citation>
    <scope>NUCLEOTIDE SEQUENCE</scope>
    <source>
        <strain evidence="21">Brora</strain>
    </source>
</reference>
<keyword evidence="8" id="KW-0770">Synapse</keyword>
<dbReference type="GO" id="GO:0044325">
    <property type="term" value="F:transmembrane transporter binding"/>
    <property type="evidence" value="ECO:0007669"/>
    <property type="project" value="TreeGrafter"/>
</dbReference>
<feature type="compositionally biased region" description="Polar residues" evidence="18">
    <location>
        <begin position="374"/>
        <end position="383"/>
    </location>
</feature>
<keyword evidence="6" id="KW-0963">Cytoplasm</keyword>
<dbReference type="EnsemblMetazoa" id="SMAR006146-RA">
    <property type="protein sequence ID" value="SMAR006146-PA"/>
    <property type="gene ID" value="SMAR006146"/>
</dbReference>
<dbReference type="AlphaFoldDB" id="T1IY45"/>
<sequence length="399" mass="44769">MSVKMATATLGFRWLDVLEKEFDKAFVDLDLLLGDIDADQCEITYDGRQRMTTLSTSFAQLSHKAQTIFQNNAKLEAQLLDLRSQLCEVQGNKAVLQKELENLILQLHSAKLEVLGQNVDSVGIQKKLEQEMEKYRQEILPQARLDAELQELHRENEQLKQQIFNLQSEVFGARLAAKYLDKELAGRIQQIQLLGRDMKGNEHDKLWNQLEAEIYLHRHKTIIRACRGRSSPAKTALPPGHDYHSLRKRQGIGTVRLVQLQKENGDGLGMSITGGKEHGVPILISEIYEGTLADRCGALFVGDAILAVNGVDLRDAKHQDAVNVLSQQQGQITLEVVYVHPGEDSDDESKDSTNDGLGRYKLCSDEVVNRGLKENQSIVSTDESSVDCPSERLTNQCKK</sequence>
<dbReference type="InterPro" id="IPR001478">
    <property type="entry name" value="PDZ"/>
</dbReference>
<protein>
    <recommendedName>
        <fullName evidence="14">Golgi-associated PDZ and coiled-coil motif-containing protein</fullName>
    </recommendedName>
    <alternativeName>
        <fullName evidence="15">CFTR-associated ligand</fullName>
    </alternativeName>
    <alternativeName>
        <fullName evidence="16">PDZ protein interacting specifically with TC10</fullName>
    </alternativeName>
</protein>
<reference evidence="20" key="2">
    <citation type="submission" date="2015-02" db="UniProtKB">
        <authorList>
            <consortium name="EnsemblMetazoa"/>
        </authorList>
    </citation>
    <scope>IDENTIFICATION</scope>
</reference>
<evidence type="ECO:0000256" key="17">
    <source>
        <dbReference type="SAM" id="Coils"/>
    </source>
</evidence>
<feature type="coiled-coil region" evidence="17">
    <location>
        <begin position="65"/>
        <end position="113"/>
    </location>
</feature>
<evidence type="ECO:0000259" key="19">
    <source>
        <dbReference type="PROSITE" id="PS50106"/>
    </source>
</evidence>
<evidence type="ECO:0000256" key="4">
    <source>
        <dbReference type="ARBA" id="ARBA00004496"/>
    </source>
</evidence>
<evidence type="ECO:0000313" key="21">
    <source>
        <dbReference type="Proteomes" id="UP000014500"/>
    </source>
</evidence>
<dbReference type="PhylomeDB" id="T1IY45"/>
<dbReference type="GO" id="GO:0030425">
    <property type="term" value="C:dendrite"/>
    <property type="evidence" value="ECO:0007669"/>
    <property type="project" value="UniProtKB-SubCell"/>
</dbReference>
<feature type="coiled-coil region" evidence="17">
    <location>
        <begin position="142"/>
        <end position="169"/>
    </location>
</feature>
<evidence type="ECO:0000256" key="18">
    <source>
        <dbReference type="SAM" id="MobiDB-lite"/>
    </source>
</evidence>
<proteinExistence type="predicted"/>
<keyword evidence="12" id="KW-0966">Cell projection</keyword>
<dbReference type="HOGENOM" id="CLU_045744_0_0_1"/>
<dbReference type="Pfam" id="PF00595">
    <property type="entry name" value="PDZ"/>
    <property type="match status" value="1"/>
</dbReference>
<dbReference type="OMA" id="QCNLRQE"/>
<evidence type="ECO:0000256" key="10">
    <source>
        <dbReference type="ARBA" id="ARBA00023054"/>
    </source>
</evidence>
<accession>T1IY45</accession>
<keyword evidence="10 17" id="KW-0175">Coiled coil</keyword>
<dbReference type="Proteomes" id="UP000014500">
    <property type="component" value="Unassembled WGS sequence"/>
</dbReference>
<evidence type="ECO:0000256" key="16">
    <source>
        <dbReference type="ARBA" id="ARBA00083668"/>
    </source>
</evidence>
<evidence type="ECO:0000256" key="2">
    <source>
        <dbReference type="ARBA" id="ARBA00004279"/>
    </source>
</evidence>
<dbReference type="FunFam" id="2.30.42.10:FF:000067">
    <property type="entry name" value="Golgi-associated PDZ and coiled-coil motif-containing protein-like"/>
    <property type="match status" value="1"/>
</dbReference>
<evidence type="ECO:0000256" key="5">
    <source>
        <dbReference type="ARBA" id="ARBA00022448"/>
    </source>
</evidence>
<dbReference type="GO" id="GO:0000139">
    <property type="term" value="C:Golgi membrane"/>
    <property type="evidence" value="ECO:0007669"/>
    <property type="project" value="UniProtKB-SubCell"/>
</dbReference>
<dbReference type="InterPro" id="IPR036034">
    <property type="entry name" value="PDZ_sf"/>
</dbReference>
<keyword evidence="7" id="KW-0653">Protein transport</keyword>
<evidence type="ECO:0000256" key="12">
    <source>
        <dbReference type="ARBA" id="ARBA00023273"/>
    </source>
</evidence>
<evidence type="ECO:0000256" key="7">
    <source>
        <dbReference type="ARBA" id="ARBA00022927"/>
    </source>
</evidence>
<dbReference type="eggNOG" id="KOG3528">
    <property type="taxonomic scope" value="Eukaryota"/>
</dbReference>
<dbReference type="SMART" id="SM00228">
    <property type="entry name" value="PDZ"/>
    <property type="match status" value="1"/>
</dbReference>
<evidence type="ECO:0000313" key="20">
    <source>
        <dbReference type="EnsemblMetazoa" id="SMAR006146-PA"/>
    </source>
</evidence>
<dbReference type="GO" id="GO:0042802">
    <property type="term" value="F:identical protein binding"/>
    <property type="evidence" value="ECO:0007669"/>
    <property type="project" value="UniProtKB-ARBA"/>
</dbReference>
<dbReference type="GO" id="GO:0005886">
    <property type="term" value="C:plasma membrane"/>
    <property type="evidence" value="ECO:0007669"/>
    <property type="project" value="UniProtKB-ARBA"/>
</dbReference>
<dbReference type="SUPFAM" id="SSF50156">
    <property type="entry name" value="PDZ domain-like"/>
    <property type="match status" value="1"/>
</dbReference>
<dbReference type="GO" id="GO:0014069">
    <property type="term" value="C:postsynaptic density"/>
    <property type="evidence" value="ECO:0007669"/>
    <property type="project" value="UniProtKB-SubCell"/>
</dbReference>
<dbReference type="GO" id="GO:2000009">
    <property type="term" value="P:negative regulation of protein localization to cell surface"/>
    <property type="evidence" value="ECO:0007669"/>
    <property type="project" value="TreeGrafter"/>
</dbReference>
<evidence type="ECO:0000256" key="9">
    <source>
        <dbReference type="ARBA" id="ARBA00023034"/>
    </source>
</evidence>
<evidence type="ECO:0000256" key="3">
    <source>
        <dbReference type="ARBA" id="ARBA00004395"/>
    </source>
</evidence>